<feature type="transmembrane region" description="Helical" evidence="7">
    <location>
        <begin position="156"/>
        <end position="177"/>
    </location>
</feature>
<dbReference type="InterPro" id="IPR036259">
    <property type="entry name" value="MFS_trans_sf"/>
</dbReference>
<evidence type="ECO:0000256" key="5">
    <source>
        <dbReference type="ARBA" id="ARBA00022989"/>
    </source>
</evidence>
<feature type="transmembrane region" description="Helical" evidence="7">
    <location>
        <begin position="307"/>
        <end position="324"/>
    </location>
</feature>
<dbReference type="InterPro" id="IPR020846">
    <property type="entry name" value="MFS_dom"/>
</dbReference>
<evidence type="ECO:0000313" key="9">
    <source>
        <dbReference type="EMBL" id="MEX3754150.1"/>
    </source>
</evidence>
<feature type="transmembrane region" description="Helical" evidence="7">
    <location>
        <begin position="131"/>
        <end position="150"/>
    </location>
</feature>
<keyword evidence="3" id="KW-0813">Transport</keyword>
<proteinExistence type="inferred from homology"/>
<feature type="transmembrane region" description="Helical" evidence="7">
    <location>
        <begin position="396"/>
        <end position="417"/>
    </location>
</feature>
<evidence type="ECO:0000256" key="1">
    <source>
        <dbReference type="ARBA" id="ARBA00004141"/>
    </source>
</evidence>
<feature type="transmembrane region" description="Helical" evidence="7">
    <location>
        <begin position="344"/>
        <end position="364"/>
    </location>
</feature>
<name>A0ABV3WLM8_9BURK</name>
<dbReference type="Gene3D" id="1.20.1250.20">
    <property type="entry name" value="MFS general substrate transporter like domains"/>
    <property type="match status" value="1"/>
</dbReference>
<feature type="transmembrane region" description="Helical" evidence="7">
    <location>
        <begin position="371"/>
        <end position="390"/>
    </location>
</feature>
<dbReference type="SUPFAM" id="SSF103473">
    <property type="entry name" value="MFS general substrate transporter"/>
    <property type="match status" value="1"/>
</dbReference>
<dbReference type="Proteomes" id="UP001558535">
    <property type="component" value="Unassembled WGS sequence"/>
</dbReference>
<dbReference type="PROSITE" id="PS00217">
    <property type="entry name" value="SUGAR_TRANSPORT_2"/>
    <property type="match status" value="1"/>
</dbReference>
<feature type="transmembrane region" description="Helical" evidence="7">
    <location>
        <begin position="54"/>
        <end position="74"/>
    </location>
</feature>
<feature type="transmembrane region" description="Helical" evidence="7">
    <location>
        <begin position="189"/>
        <end position="210"/>
    </location>
</feature>
<comment type="caution">
    <text evidence="9">The sequence shown here is derived from an EMBL/GenBank/DDBJ whole genome shotgun (WGS) entry which is preliminary data.</text>
</comment>
<gene>
    <name evidence="9" type="ORF">AB3X84_29710</name>
</gene>
<evidence type="ECO:0000256" key="3">
    <source>
        <dbReference type="ARBA" id="ARBA00022448"/>
    </source>
</evidence>
<evidence type="ECO:0000256" key="7">
    <source>
        <dbReference type="SAM" id="Phobius"/>
    </source>
</evidence>
<evidence type="ECO:0000256" key="2">
    <source>
        <dbReference type="ARBA" id="ARBA00010992"/>
    </source>
</evidence>
<accession>A0ABV3WLM8</accession>
<dbReference type="CDD" id="cd17316">
    <property type="entry name" value="MFS_SV2_like"/>
    <property type="match status" value="1"/>
</dbReference>
<keyword evidence="6 7" id="KW-0472">Membrane</keyword>
<feature type="transmembrane region" description="Helical" evidence="7">
    <location>
        <begin position="222"/>
        <end position="239"/>
    </location>
</feature>
<feature type="transmembrane region" description="Helical" evidence="7">
    <location>
        <begin position="94"/>
        <end position="119"/>
    </location>
</feature>
<dbReference type="PANTHER" id="PTHR23511">
    <property type="entry name" value="SYNAPTIC VESICLE GLYCOPROTEIN 2"/>
    <property type="match status" value="1"/>
</dbReference>
<dbReference type="InterPro" id="IPR005829">
    <property type="entry name" value="Sugar_transporter_CS"/>
</dbReference>
<keyword evidence="10" id="KW-1185">Reference proteome</keyword>
<evidence type="ECO:0000259" key="8">
    <source>
        <dbReference type="PROSITE" id="PS50850"/>
    </source>
</evidence>
<evidence type="ECO:0000256" key="4">
    <source>
        <dbReference type="ARBA" id="ARBA00022692"/>
    </source>
</evidence>
<dbReference type="PANTHER" id="PTHR23511:SF34">
    <property type="entry name" value="SYNAPTIC VESICLE GLYCOPROTEIN 2"/>
    <property type="match status" value="1"/>
</dbReference>
<dbReference type="Pfam" id="PF00083">
    <property type="entry name" value="Sugar_tr"/>
    <property type="match status" value="1"/>
</dbReference>
<sequence>MNVKKIRIQRTEADMQEAVSGANTPPIVGDGRVDENPGLGISARIDRLPASGHLWMLVVLISLGGFFEVYDVIFTGYIAPGMVRSGLFQVTTHAFFGFTGIAMFIAATFAGLFVGTFAFGWLPDRYGRRSVFTISLLWYSVCAAIMAFQNTAESAAVWRFLTGIGVGIEIVTIDSYITELVPQHMRGRAMAVNQMVMFTAAPAAAILSYYLVPTTLWGIDGWRIVVLTGSLGAVVVWLIRRAVPESPRWLAGHGKADKSDAIVSHIEALVERESGTLLSPPLRTVAQPTHRRSSFSDLLRPPYRSRLLMLLVFNFCQAIGYYGFANWVPTLLIGQGIAVTKSLLYSFVIAFALPIGSMLTIFVADRVQRKTLIVAGALVVIVTGIAFAQARSVPMLIALGALISLAGQAISVCYHAYQAELFPTAVRCRASGFVYSASRFGAMTSGFVIAALLRDLGVAGVFAGITASMIAVVVSIGVFGPKTNGQRLEDLNR</sequence>
<keyword evidence="4 7" id="KW-0812">Transmembrane</keyword>
<dbReference type="InterPro" id="IPR005828">
    <property type="entry name" value="MFS_sugar_transport-like"/>
</dbReference>
<comment type="subcellular location">
    <subcellularLocation>
        <location evidence="1">Membrane</location>
        <topology evidence="1">Multi-pass membrane protein</topology>
    </subcellularLocation>
</comment>
<keyword evidence="5 7" id="KW-1133">Transmembrane helix</keyword>
<protein>
    <submittedName>
        <fullName evidence="9">MFS transporter</fullName>
    </submittedName>
</protein>
<organism evidence="9 10">
    <name type="scientific">Paraburkholderia phenoliruptrix</name>
    <dbReference type="NCBI Taxonomy" id="252970"/>
    <lineage>
        <taxon>Bacteria</taxon>
        <taxon>Pseudomonadati</taxon>
        <taxon>Pseudomonadota</taxon>
        <taxon>Betaproteobacteria</taxon>
        <taxon>Burkholderiales</taxon>
        <taxon>Burkholderiaceae</taxon>
        <taxon>Paraburkholderia</taxon>
    </lineage>
</organism>
<reference evidence="9 10" key="1">
    <citation type="submission" date="2024-07" db="EMBL/GenBank/DDBJ databases">
        <title>A survey of Mimosa microsymbionts across Brazilian biomes reveals a high diversity of Paraburkholderia nodulating endemic species, but also that Cupriavidus is common as a symbiont of widespread species.</title>
        <authorList>
            <person name="Rouws L."/>
            <person name="Barauna A."/>
            <person name="Beukes C."/>
            <person name="Rouws J.R.C."/>
            <person name="De Faria S.M."/>
            <person name="Gross E."/>
            <person name="Bueno Dos Reis Junior F."/>
            <person name="Simon M.F."/>
            <person name="Maluk M."/>
            <person name="Odee D.W."/>
            <person name="Kenicer G."/>
            <person name="Young J.P.W."/>
            <person name="Reis V.M."/>
            <person name="Zilli J."/>
            <person name="James E.K."/>
        </authorList>
    </citation>
    <scope>NUCLEOTIDE SEQUENCE [LARGE SCALE GENOMIC DNA]</scope>
    <source>
        <strain evidence="9 10">BR14375</strain>
    </source>
</reference>
<feature type="transmembrane region" description="Helical" evidence="7">
    <location>
        <begin position="459"/>
        <end position="479"/>
    </location>
</feature>
<feature type="transmembrane region" description="Helical" evidence="7">
    <location>
        <begin position="433"/>
        <end position="453"/>
    </location>
</feature>
<evidence type="ECO:0000313" key="10">
    <source>
        <dbReference type="Proteomes" id="UP001558535"/>
    </source>
</evidence>
<feature type="domain" description="Major facilitator superfamily (MFS) profile" evidence="8">
    <location>
        <begin position="57"/>
        <end position="484"/>
    </location>
</feature>
<evidence type="ECO:0000256" key="6">
    <source>
        <dbReference type="ARBA" id="ARBA00023136"/>
    </source>
</evidence>
<comment type="similarity">
    <text evidence="2">Belongs to the major facilitator superfamily. Sugar transporter (TC 2.A.1.1) family.</text>
</comment>
<dbReference type="PROSITE" id="PS50850">
    <property type="entry name" value="MFS"/>
    <property type="match status" value="1"/>
</dbReference>
<dbReference type="EMBL" id="JBFPKE010000026">
    <property type="protein sequence ID" value="MEX3754150.1"/>
    <property type="molecule type" value="Genomic_DNA"/>
</dbReference>